<dbReference type="AlphaFoldDB" id="A0A1S6QJ60"/>
<dbReference type="KEGG" id="lcu:PL11_006865"/>
<organism evidence="2 3">
    <name type="scientific">Lentilactobacillus curieae</name>
    <dbReference type="NCBI Taxonomy" id="1138822"/>
    <lineage>
        <taxon>Bacteria</taxon>
        <taxon>Bacillati</taxon>
        <taxon>Bacillota</taxon>
        <taxon>Bacilli</taxon>
        <taxon>Lactobacillales</taxon>
        <taxon>Lactobacillaceae</taxon>
        <taxon>Lentilactobacillus</taxon>
    </lineage>
</organism>
<keyword evidence="3" id="KW-1185">Reference proteome</keyword>
<dbReference type="InterPro" id="IPR036291">
    <property type="entry name" value="NAD(P)-bd_dom_sf"/>
</dbReference>
<dbReference type="eggNOG" id="COG0673">
    <property type="taxonomic scope" value="Bacteria"/>
</dbReference>
<evidence type="ECO:0000259" key="1">
    <source>
        <dbReference type="Pfam" id="PF01408"/>
    </source>
</evidence>
<dbReference type="PANTHER" id="PTHR43054">
    <property type="match status" value="1"/>
</dbReference>
<evidence type="ECO:0000313" key="2">
    <source>
        <dbReference type="EMBL" id="AQW21667.1"/>
    </source>
</evidence>
<dbReference type="OrthoDB" id="9815825at2"/>
<dbReference type="RefSeq" id="WP_035168278.1">
    <property type="nucleotide sequence ID" value="NZ_CP018906.1"/>
</dbReference>
<evidence type="ECO:0000313" key="3">
    <source>
        <dbReference type="Proteomes" id="UP000030361"/>
    </source>
</evidence>
<feature type="domain" description="Gfo/Idh/MocA-like oxidoreductase N-terminal" evidence="1">
    <location>
        <begin position="2"/>
        <end position="114"/>
    </location>
</feature>
<dbReference type="Pfam" id="PF01408">
    <property type="entry name" value="GFO_IDH_MocA"/>
    <property type="match status" value="1"/>
</dbReference>
<gene>
    <name evidence="2" type="ORF">PL11_006865</name>
</gene>
<dbReference type="SUPFAM" id="SSF51735">
    <property type="entry name" value="NAD(P)-binding Rossmann-fold domains"/>
    <property type="match status" value="1"/>
</dbReference>
<dbReference type="PANTHER" id="PTHR43054:SF1">
    <property type="entry name" value="SCYLLO-INOSITOL 2-DEHYDROGENASE (NADP(+)) IOLU"/>
    <property type="match status" value="1"/>
</dbReference>
<sequence>MIKLGVIGTNWITQQFVEAVQTLKEYDFTSVYSRKVETAEEFASKNGASNTYTDLKEFFSSDNFDTVYIASPNSLHFDQAKQAIENGKNVIVEKPAFANQKQMAEFQTLLASHPEVKFFEAARNIHTANFHSIEDQMAKMAGISGAEFTYSKYSSRYDKVLAGEEPNVFSLKFAGGALQDLGVYTVYDAVTLFGLPEEVAYFPKLVATGVDGKGTAILKYSKFVVTLNFSKMSNSQMTSEIAGLKDFIEIDDAGEITEVSYHDADGNRQVIGNSNKENPMIEEAIDFAKVIDNPEDSEMQRLYKYWNQLSINVNKVLFNLRQDANIVFVDEEK</sequence>
<protein>
    <submittedName>
        <fullName evidence="2">Oxidoreductase</fullName>
    </submittedName>
</protein>
<proteinExistence type="predicted"/>
<dbReference type="InterPro" id="IPR000683">
    <property type="entry name" value="Gfo/Idh/MocA-like_OxRdtase_N"/>
</dbReference>
<reference evidence="2 3" key="1">
    <citation type="journal article" date="2015" name="Genome Announc.">
        <title>Genome Sequence of Lactobacillus curieae CCTCC M 2011381T, a Novel Producer of Gamma-aminobutyric Acid.</title>
        <authorList>
            <person name="Wang Y."/>
            <person name="Wang Y."/>
            <person name="Lang C."/>
            <person name="Wei D."/>
            <person name="Xu P."/>
            <person name="Xie J."/>
        </authorList>
    </citation>
    <scope>NUCLEOTIDE SEQUENCE [LARGE SCALE GENOMIC DNA]</scope>
    <source>
        <strain evidence="2 3">CCTCC M 2011381</strain>
    </source>
</reference>
<dbReference type="Gene3D" id="3.30.360.10">
    <property type="entry name" value="Dihydrodipicolinate Reductase, domain 2"/>
    <property type="match status" value="1"/>
</dbReference>
<dbReference type="SUPFAM" id="SSF55347">
    <property type="entry name" value="Glyceraldehyde-3-phosphate dehydrogenase-like, C-terminal domain"/>
    <property type="match status" value="1"/>
</dbReference>
<dbReference type="GO" id="GO:0000166">
    <property type="term" value="F:nucleotide binding"/>
    <property type="evidence" value="ECO:0007669"/>
    <property type="project" value="InterPro"/>
</dbReference>
<accession>A0A1S6QJ60</accession>
<name>A0A1S6QJ60_9LACO</name>
<dbReference type="Proteomes" id="UP000030361">
    <property type="component" value="Chromosome"/>
</dbReference>
<dbReference type="EMBL" id="CP018906">
    <property type="protein sequence ID" value="AQW21667.1"/>
    <property type="molecule type" value="Genomic_DNA"/>
</dbReference>
<dbReference type="Gene3D" id="3.40.50.720">
    <property type="entry name" value="NAD(P)-binding Rossmann-like Domain"/>
    <property type="match status" value="1"/>
</dbReference>